<reference evidence="8 9" key="1">
    <citation type="submission" date="2024-04" db="EMBL/GenBank/DDBJ databases">
        <title>Isolation of an actinomycete strain from pig manure.</title>
        <authorList>
            <person name="Gong T."/>
            <person name="Yu Z."/>
            <person name="An M."/>
            <person name="Wei C."/>
            <person name="Yang W."/>
            <person name="Liu L."/>
        </authorList>
    </citation>
    <scope>NUCLEOTIDE SEQUENCE [LARGE SCALE GENOMIC DNA]</scope>
    <source>
        <strain evidence="8 9">ZF39</strain>
    </source>
</reference>
<dbReference type="Proteomes" id="UP001442841">
    <property type="component" value="Chromosome"/>
</dbReference>
<evidence type="ECO:0000256" key="4">
    <source>
        <dbReference type="RuleBase" id="RU003744"/>
    </source>
</evidence>
<dbReference type="PANTHER" id="PTHR30085:SF6">
    <property type="entry name" value="ABC TRANSPORTER GLUTAMINE-BINDING PROTEIN GLNH"/>
    <property type="match status" value="1"/>
</dbReference>
<accession>A0ABZ3FS73</accession>
<gene>
    <name evidence="8" type="ORF">AADG42_10350</name>
</gene>
<proteinExistence type="inferred from homology"/>
<evidence type="ECO:0000256" key="1">
    <source>
        <dbReference type="ARBA" id="ARBA00010333"/>
    </source>
</evidence>
<keyword evidence="3 6" id="KW-0732">Signal</keyword>
<comment type="similarity">
    <text evidence="1 4">Belongs to the bacterial solute-binding protein 3 family.</text>
</comment>
<organism evidence="8 9">
    <name type="scientific">Ammonicoccus fulvus</name>
    <dbReference type="NCBI Taxonomy" id="3138240"/>
    <lineage>
        <taxon>Bacteria</taxon>
        <taxon>Bacillati</taxon>
        <taxon>Actinomycetota</taxon>
        <taxon>Actinomycetes</taxon>
        <taxon>Propionibacteriales</taxon>
        <taxon>Propionibacteriaceae</taxon>
        <taxon>Ammonicoccus</taxon>
    </lineage>
</organism>
<feature type="region of interest" description="Disordered" evidence="5">
    <location>
        <begin position="23"/>
        <end position="62"/>
    </location>
</feature>
<evidence type="ECO:0000256" key="5">
    <source>
        <dbReference type="SAM" id="MobiDB-lite"/>
    </source>
</evidence>
<dbReference type="Pfam" id="PF00497">
    <property type="entry name" value="SBP_bac_3"/>
    <property type="match status" value="1"/>
</dbReference>
<name>A0ABZ3FS73_9ACTN</name>
<feature type="compositionally biased region" description="Polar residues" evidence="5">
    <location>
        <begin position="46"/>
        <end position="55"/>
    </location>
</feature>
<evidence type="ECO:0000313" key="9">
    <source>
        <dbReference type="Proteomes" id="UP001442841"/>
    </source>
</evidence>
<dbReference type="PROSITE" id="PS51257">
    <property type="entry name" value="PROKAR_LIPOPROTEIN"/>
    <property type="match status" value="1"/>
</dbReference>
<dbReference type="InterPro" id="IPR051455">
    <property type="entry name" value="Bact_solute-bind_prot3"/>
</dbReference>
<feature type="chain" id="PRO_5045546017" evidence="6">
    <location>
        <begin position="22"/>
        <end position="318"/>
    </location>
</feature>
<dbReference type="CDD" id="cd13690">
    <property type="entry name" value="PBP2_GluB"/>
    <property type="match status" value="1"/>
</dbReference>
<evidence type="ECO:0000256" key="2">
    <source>
        <dbReference type="ARBA" id="ARBA00022448"/>
    </source>
</evidence>
<dbReference type="RefSeq" id="WP_425309136.1">
    <property type="nucleotide sequence ID" value="NZ_CP154795.1"/>
</dbReference>
<evidence type="ECO:0000259" key="7">
    <source>
        <dbReference type="SMART" id="SM00062"/>
    </source>
</evidence>
<feature type="domain" description="Solute-binding protein family 3/N-terminal" evidence="7">
    <location>
        <begin position="80"/>
        <end position="303"/>
    </location>
</feature>
<evidence type="ECO:0000256" key="3">
    <source>
        <dbReference type="ARBA" id="ARBA00022729"/>
    </source>
</evidence>
<feature type="signal peptide" evidence="6">
    <location>
        <begin position="1"/>
        <end position="21"/>
    </location>
</feature>
<dbReference type="InterPro" id="IPR018313">
    <property type="entry name" value="SBP_3_CS"/>
</dbReference>
<feature type="compositionally biased region" description="Pro residues" evidence="5">
    <location>
        <begin position="26"/>
        <end position="44"/>
    </location>
</feature>
<protein>
    <submittedName>
        <fullName evidence="8">Glutamate ABC transporter substrate-binding protein</fullName>
    </submittedName>
</protein>
<dbReference type="PROSITE" id="PS01039">
    <property type="entry name" value="SBP_BACTERIAL_3"/>
    <property type="match status" value="1"/>
</dbReference>
<dbReference type="SUPFAM" id="SSF53850">
    <property type="entry name" value="Periplasmic binding protein-like II"/>
    <property type="match status" value="1"/>
</dbReference>
<evidence type="ECO:0000313" key="8">
    <source>
        <dbReference type="EMBL" id="XAN07682.1"/>
    </source>
</evidence>
<dbReference type="SMART" id="SM00062">
    <property type="entry name" value="PBPb"/>
    <property type="match status" value="1"/>
</dbReference>
<keyword evidence="2" id="KW-0813">Transport</keyword>
<dbReference type="EMBL" id="CP154795">
    <property type="protein sequence ID" value="XAN07682.1"/>
    <property type="molecule type" value="Genomic_DNA"/>
</dbReference>
<dbReference type="PANTHER" id="PTHR30085">
    <property type="entry name" value="AMINO ACID ABC TRANSPORTER PERMEASE"/>
    <property type="match status" value="1"/>
</dbReference>
<sequence length="318" mass="33600">MIRRVAAVLALTSVLAVSACATTPTAVPPRPESAAPSAPPPAGPPTCNNATQSYAPTGALPGPNALPAGSTMAAIKERGRLVVGVSADSYLLGSRNPSSGVIEGFDIDMADQVAKAIFGPDAKAQLRVITAADRLPLLQKHEVDLVVRNMTMTCDRWQQIGFSAEYYRSGQKLMVRRGSGITDLNSLAGHRVCAPNATSSLTQIQQLAPEAIAVPSDSHTGCLVLFREGRVDAVTGDDTVLAGLAAQDPYAVVLAGDPFTQEPYGIGVPADQPDMARFINALLEQMRADGRWQASYDRWLRPTLGDGRQPEPVYGRNA</sequence>
<dbReference type="Gene3D" id="3.40.190.10">
    <property type="entry name" value="Periplasmic binding protein-like II"/>
    <property type="match status" value="2"/>
</dbReference>
<evidence type="ECO:0000256" key="6">
    <source>
        <dbReference type="SAM" id="SignalP"/>
    </source>
</evidence>
<dbReference type="InterPro" id="IPR001638">
    <property type="entry name" value="Solute-binding_3/MltF_N"/>
</dbReference>
<keyword evidence="9" id="KW-1185">Reference proteome</keyword>